<name>A0A0K9FFI2_9BACI</name>
<dbReference type="Pfam" id="PF00873">
    <property type="entry name" value="ACR_tran"/>
    <property type="match status" value="1"/>
</dbReference>
<feature type="transmembrane region" description="Helical" evidence="1">
    <location>
        <begin position="433"/>
        <end position="453"/>
    </location>
</feature>
<dbReference type="SUPFAM" id="SSF82693">
    <property type="entry name" value="Multidrug efflux transporter AcrB pore domain, PN1, PN2, PC1 and PC2 subdomains"/>
    <property type="match status" value="1"/>
</dbReference>
<dbReference type="OrthoDB" id="9757876at2"/>
<dbReference type="GO" id="GO:0042910">
    <property type="term" value="F:xenobiotic transmembrane transporter activity"/>
    <property type="evidence" value="ECO:0007669"/>
    <property type="project" value="TreeGrafter"/>
</dbReference>
<evidence type="ECO:0000313" key="2">
    <source>
        <dbReference type="EMBL" id="KMY32958.1"/>
    </source>
</evidence>
<reference evidence="3" key="1">
    <citation type="submission" date="2015-07" db="EMBL/GenBank/DDBJ databases">
        <authorList>
            <person name="Liu B."/>
            <person name="Wang J."/>
            <person name="Zhu Y."/>
            <person name="Liu G."/>
            <person name="Chen Q."/>
            <person name="Lan J."/>
            <person name="Che J."/>
            <person name="Ge C."/>
            <person name="Shi H."/>
            <person name="Pan Z."/>
            <person name="Liu X."/>
        </authorList>
    </citation>
    <scope>NUCLEOTIDE SEQUENCE [LARGE SCALE GENOMIC DNA]</scope>
    <source>
        <strain evidence="3">DSM 23493</strain>
    </source>
</reference>
<feature type="transmembrane region" description="Helical" evidence="1">
    <location>
        <begin position="465"/>
        <end position="492"/>
    </location>
</feature>
<dbReference type="PANTHER" id="PTHR32063">
    <property type="match status" value="1"/>
</dbReference>
<dbReference type="SUPFAM" id="SSF82714">
    <property type="entry name" value="Multidrug efflux transporter AcrB TolC docking domain, DN and DC subdomains"/>
    <property type="match status" value="2"/>
</dbReference>
<feature type="transmembrane region" description="Helical" evidence="1">
    <location>
        <begin position="969"/>
        <end position="994"/>
    </location>
</feature>
<dbReference type="InterPro" id="IPR001036">
    <property type="entry name" value="Acrflvin-R"/>
</dbReference>
<evidence type="ECO:0000256" key="1">
    <source>
        <dbReference type="SAM" id="Phobius"/>
    </source>
</evidence>
<dbReference type="SUPFAM" id="SSF82866">
    <property type="entry name" value="Multidrug efflux transporter AcrB transmembrane domain"/>
    <property type="match status" value="2"/>
</dbReference>
<sequence>MKRFIRFSMKNALTMLFVIPLIIVGGIYSLQTLHSEKYPNIDIPYLTVIIPYQGASPEQAMNDIGEQMEREFMKLEGRKNVYTNGVANAVYSTIEFEMAMDMKEAEQLVRRSVDKLQLPKLAGEPRYELTKPGGNPIIFSMGIYAAEKLDEVQTFVKKTIIPQLSVIEGISDIEISGTTEKLVFIRLLPHQLMANGITLNDVREAILANNLSMPTGDISISNEVLPVRINSELKSIEEIKDIKLFTKEENSQNITTTNLGEIAEVSYESEYTNDMTRINGKQGVSFSIIPEGGANSVAIVDQVKKEINNLAIPEDYKVEILRDQSIEINQSVHSMLREVFLGALMTIIITLLFLKNIRSTIIAVVSIPVSIFASFLLLKAIGYTLNIMTLAGIAVAVGRVVDDSIVVIENIFRRVRASKERNVELIEQATSEVASAITSSTLTTVAVFLPLAFVPGIVGGFFKPLAWTVVISLLISLIVAVTVVPILSKIFLLKITPKEPHENRLQTWYRNSLTWVLQHRLVTLTVALLILIGSIFIIAPRLGTTFLPQEKMNDFKIEMTMAKGTASMKTADVVSRIENILLERKDINLINTNIDGQSGSATIAFVVNDSIRNMNEYVNDVRLRLTKITEPEEMTISGIGGIIGGAESRYTLVVNGASFEDLKKASEQITATLKEVQGMEDVTTSLEGEVPEIVFELDDKKLAEKGITPGIVAQSLRTLINGDVVTTMRVEAETREVNLGLKMDEVTSLQDLGELQISNAMGIPVVLHELGELKRINNITSLTHLNGHEYIMVYGTITDEKVGDVTAQADKAINNLHLPENISYYKEGVSASMDDGFKDLSIAIGISVFLVYLVMVFTFKEGKAPFVILFAIPFSIIGALIGLYIMKEPIGMPAMIGLLMLNGIVVTNAIVLVDKVKQFERCGMTKQQALIKAGVVRIRPILMTAIATMGALIPIAISNETGMISKSLSVVVIGGLSTSTFLTLFIVPILYSLFKNHKEVGTKL</sequence>
<keyword evidence="1" id="KW-0812">Transmembrane</keyword>
<dbReference type="Gene3D" id="3.30.70.1430">
    <property type="entry name" value="Multidrug efflux transporter AcrB pore domain"/>
    <property type="match status" value="2"/>
</dbReference>
<feature type="transmembrane region" description="Helical" evidence="1">
    <location>
        <begin position="12"/>
        <end position="30"/>
    </location>
</feature>
<dbReference type="PANTHER" id="PTHR32063:SF0">
    <property type="entry name" value="SWARMING MOTILITY PROTEIN SWRC"/>
    <property type="match status" value="1"/>
</dbReference>
<evidence type="ECO:0008006" key="4">
    <source>
        <dbReference type="Google" id="ProtNLM"/>
    </source>
</evidence>
<feature type="transmembrane region" description="Helical" evidence="1">
    <location>
        <begin position="513"/>
        <end position="539"/>
    </location>
</feature>
<dbReference type="Gene3D" id="1.20.1640.10">
    <property type="entry name" value="Multidrug efflux transporter AcrB transmembrane domain"/>
    <property type="match status" value="2"/>
</dbReference>
<feature type="transmembrane region" description="Helical" evidence="1">
    <location>
        <begin position="892"/>
        <end position="913"/>
    </location>
</feature>
<dbReference type="PATRIC" id="fig|582475.4.peg.2209"/>
<dbReference type="RefSeq" id="WP_049666621.1">
    <property type="nucleotide sequence ID" value="NZ_LFXJ01000005.1"/>
</dbReference>
<keyword evidence="1" id="KW-0472">Membrane</keyword>
<keyword evidence="1" id="KW-1133">Transmembrane helix</keyword>
<accession>A0A0K9FFI2</accession>
<dbReference type="Gene3D" id="3.30.70.1320">
    <property type="entry name" value="Multidrug efflux transporter AcrB pore domain like"/>
    <property type="match status" value="1"/>
</dbReference>
<dbReference type="InterPro" id="IPR027463">
    <property type="entry name" value="AcrB_DN_DC_subdom"/>
</dbReference>
<feature type="transmembrane region" description="Helical" evidence="1">
    <location>
        <begin position="335"/>
        <end position="354"/>
    </location>
</feature>
<proteinExistence type="predicted"/>
<evidence type="ECO:0000313" key="3">
    <source>
        <dbReference type="Proteomes" id="UP000037326"/>
    </source>
</evidence>
<dbReference type="AlphaFoldDB" id="A0A0K9FFI2"/>
<dbReference type="GeneID" id="96599116"/>
<dbReference type="PRINTS" id="PR00702">
    <property type="entry name" value="ACRIFLAVINRP"/>
</dbReference>
<feature type="transmembrane region" description="Helical" evidence="1">
    <location>
        <begin position="934"/>
        <end position="957"/>
    </location>
</feature>
<dbReference type="EMBL" id="LFXJ01000005">
    <property type="protein sequence ID" value="KMY32958.1"/>
    <property type="molecule type" value="Genomic_DNA"/>
</dbReference>
<comment type="caution">
    <text evidence="2">The sequence shown here is derived from an EMBL/GenBank/DDBJ whole genome shotgun (WGS) entry which is preliminary data.</text>
</comment>
<feature type="transmembrane region" description="Helical" evidence="1">
    <location>
        <begin position="840"/>
        <end position="859"/>
    </location>
</feature>
<protein>
    <recommendedName>
        <fullName evidence="4">Acriflavin resistance protein</fullName>
    </recommendedName>
</protein>
<organism evidence="2 3">
    <name type="scientific">Lysinibacillus xylanilyticus</name>
    <dbReference type="NCBI Taxonomy" id="582475"/>
    <lineage>
        <taxon>Bacteria</taxon>
        <taxon>Bacillati</taxon>
        <taxon>Bacillota</taxon>
        <taxon>Bacilli</taxon>
        <taxon>Bacillales</taxon>
        <taxon>Bacillaceae</taxon>
        <taxon>Lysinibacillus</taxon>
    </lineage>
</organism>
<feature type="transmembrane region" description="Helical" evidence="1">
    <location>
        <begin position="361"/>
        <end position="381"/>
    </location>
</feature>
<gene>
    <name evidence="2" type="ORF">ACZ11_12835</name>
</gene>
<dbReference type="Gene3D" id="3.30.70.1440">
    <property type="entry name" value="Multidrug efflux transporter AcrB pore domain"/>
    <property type="match status" value="1"/>
</dbReference>
<feature type="transmembrane region" description="Helical" evidence="1">
    <location>
        <begin position="387"/>
        <end position="412"/>
    </location>
</feature>
<dbReference type="GO" id="GO:0005886">
    <property type="term" value="C:plasma membrane"/>
    <property type="evidence" value="ECO:0007669"/>
    <property type="project" value="TreeGrafter"/>
</dbReference>
<dbReference type="Proteomes" id="UP000037326">
    <property type="component" value="Unassembled WGS sequence"/>
</dbReference>
<dbReference type="Gene3D" id="3.30.2090.10">
    <property type="entry name" value="Multidrug efflux transporter AcrB TolC docking domain, DN and DC subdomains"/>
    <property type="match status" value="2"/>
</dbReference>
<feature type="transmembrane region" description="Helical" evidence="1">
    <location>
        <begin position="866"/>
        <end position="886"/>
    </location>
</feature>